<dbReference type="RefSeq" id="WP_160907728.1">
    <property type="nucleotide sequence ID" value="NZ_WVHS01000003.1"/>
</dbReference>
<keyword evidence="2" id="KW-1185">Reference proteome</keyword>
<gene>
    <name evidence="1" type="ORF">GS398_15735</name>
</gene>
<name>A0A7K1Y0J9_9SPHI</name>
<dbReference type="EMBL" id="WVHS01000003">
    <property type="protein sequence ID" value="MXV16753.1"/>
    <property type="molecule type" value="Genomic_DNA"/>
</dbReference>
<protein>
    <submittedName>
        <fullName evidence="1">Uncharacterized protein</fullName>
    </submittedName>
</protein>
<sequence length="153" mass="16565">MATITEHDVITFLESKIAALLDEISRIRLVTEYFTGIAPAAPKPAALKTLKKKPLKRKKQKQVKMTAQPGVGEISAPPVPLTGLEDNILAMLSLGPAYINDIISSAQALHAGAEPQRVENAVINTLFVFKKNGRVASVQEGKKYRYSLQAVAS</sequence>
<reference evidence="1 2" key="1">
    <citation type="submission" date="2019-11" db="EMBL/GenBank/DDBJ databases">
        <title>Pedobacter sp. HMF7056 Genome sequencing and assembly.</title>
        <authorList>
            <person name="Kang H."/>
            <person name="Kim H."/>
            <person name="Joh K."/>
        </authorList>
    </citation>
    <scope>NUCLEOTIDE SEQUENCE [LARGE SCALE GENOMIC DNA]</scope>
    <source>
        <strain evidence="1 2">HMF7056</strain>
    </source>
</reference>
<evidence type="ECO:0000313" key="1">
    <source>
        <dbReference type="EMBL" id="MXV16753.1"/>
    </source>
</evidence>
<proteinExistence type="predicted"/>
<dbReference type="AlphaFoldDB" id="A0A7K1Y0J9"/>
<dbReference type="Proteomes" id="UP000451233">
    <property type="component" value="Unassembled WGS sequence"/>
</dbReference>
<organism evidence="1 2">
    <name type="scientific">Hufsiella ginkgonis</name>
    <dbReference type="NCBI Taxonomy" id="2695274"/>
    <lineage>
        <taxon>Bacteria</taxon>
        <taxon>Pseudomonadati</taxon>
        <taxon>Bacteroidota</taxon>
        <taxon>Sphingobacteriia</taxon>
        <taxon>Sphingobacteriales</taxon>
        <taxon>Sphingobacteriaceae</taxon>
        <taxon>Hufsiella</taxon>
    </lineage>
</organism>
<evidence type="ECO:0000313" key="2">
    <source>
        <dbReference type="Proteomes" id="UP000451233"/>
    </source>
</evidence>
<accession>A0A7K1Y0J9</accession>
<comment type="caution">
    <text evidence="1">The sequence shown here is derived from an EMBL/GenBank/DDBJ whole genome shotgun (WGS) entry which is preliminary data.</text>
</comment>